<comment type="caution">
    <text evidence="1">The sequence shown here is derived from an EMBL/GenBank/DDBJ whole genome shotgun (WGS) entry which is preliminary data.</text>
</comment>
<evidence type="ECO:0000313" key="2">
    <source>
        <dbReference type="Proteomes" id="UP000281915"/>
    </source>
</evidence>
<gene>
    <name evidence="1" type="ORF">EDM58_13265</name>
</gene>
<dbReference type="Pfam" id="PF01904">
    <property type="entry name" value="DUF72"/>
    <property type="match status" value="1"/>
</dbReference>
<dbReference type="InterPro" id="IPR002763">
    <property type="entry name" value="DUF72"/>
</dbReference>
<dbReference type="InterPro" id="IPR036520">
    <property type="entry name" value="UPF0759_sf"/>
</dbReference>
<sequence length="289" mass="33421">MRNVQIGVCGWGDQHDLYTHGVRSRDKLSVYAGHFPIVELDSSFYAILPQRNYEAWVRETPDRFGFIVKAYQALTGHQRTAVPTDRSQLFRQFEESIQPLVNAGKLKTLLFQFPPWFDCTREHVQYVRACRREMAEYPFAVEFRHQSWFEEKYRERTLDFLRQLQATHVICDEPQAGRGSVPIVVGVTHAALSLVRFHGRNMAGWRDPGEGQNWRDVRYLYRYSEAELAEWVPRIEQIASEAEEVCILFNNNSGGDAVANAKQFTSMLGLVPSGLNPRQMELFTLEKEG</sequence>
<name>A0A3M8CRC0_9BACL</name>
<evidence type="ECO:0000313" key="1">
    <source>
        <dbReference type="EMBL" id="RNB77971.1"/>
    </source>
</evidence>
<organism evidence="1 2">
    <name type="scientific">Brevibacillus panacihumi</name>
    <dbReference type="NCBI Taxonomy" id="497735"/>
    <lineage>
        <taxon>Bacteria</taxon>
        <taxon>Bacillati</taxon>
        <taxon>Bacillota</taxon>
        <taxon>Bacilli</taxon>
        <taxon>Bacillales</taxon>
        <taxon>Paenibacillaceae</taxon>
        <taxon>Brevibacillus</taxon>
    </lineage>
</organism>
<dbReference type="AlphaFoldDB" id="A0A3M8CRC0"/>
<dbReference type="EMBL" id="RHHT01000027">
    <property type="protein sequence ID" value="RNB77971.1"/>
    <property type="molecule type" value="Genomic_DNA"/>
</dbReference>
<dbReference type="SUPFAM" id="SSF117396">
    <property type="entry name" value="TM1631-like"/>
    <property type="match status" value="1"/>
</dbReference>
<dbReference type="PANTHER" id="PTHR30348">
    <property type="entry name" value="UNCHARACTERIZED PROTEIN YECE"/>
    <property type="match status" value="1"/>
</dbReference>
<dbReference type="Proteomes" id="UP000281915">
    <property type="component" value="Unassembled WGS sequence"/>
</dbReference>
<proteinExistence type="predicted"/>
<dbReference type="RefSeq" id="WP_122913751.1">
    <property type="nucleotide sequence ID" value="NZ_RHHT01000027.1"/>
</dbReference>
<dbReference type="PANTHER" id="PTHR30348:SF13">
    <property type="entry name" value="UPF0759 PROTEIN YUNF"/>
    <property type="match status" value="1"/>
</dbReference>
<accession>A0A3M8CRC0</accession>
<protein>
    <submittedName>
        <fullName evidence="1">DUF72 domain-containing protein</fullName>
    </submittedName>
</protein>
<reference evidence="1 2" key="1">
    <citation type="submission" date="2018-10" db="EMBL/GenBank/DDBJ databases">
        <title>Phylogenomics of Brevibacillus.</title>
        <authorList>
            <person name="Dunlap C."/>
        </authorList>
    </citation>
    <scope>NUCLEOTIDE SEQUENCE [LARGE SCALE GENOMIC DNA]</scope>
    <source>
        <strain evidence="1 2">JCM 15085</strain>
    </source>
</reference>
<dbReference type="Gene3D" id="3.20.20.410">
    <property type="entry name" value="Protein of unknown function UPF0759"/>
    <property type="match status" value="1"/>
</dbReference>